<dbReference type="Proteomes" id="UP000271087">
    <property type="component" value="Unassembled WGS sequence"/>
</dbReference>
<dbReference type="WBParaSite" id="nOo.2.0.1.t07622-RA">
    <property type="protein sequence ID" value="nOo.2.0.1.t07622-RA"/>
    <property type="gene ID" value="nOo.2.0.1.g07622"/>
</dbReference>
<reference evidence="4" key="1">
    <citation type="submission" date="2016-06" db="UniProtKB">
        <authorList>
            <consortium name="WormBaseParasite"/>
        </authorList>
    </citation>
    <scope>IDENTIFICATION</scope>
</reference>
<feature type="region of interest" description="Disordered" evidence="1">
    <location>
        <begin position="1"/>
        <end position="24"/>
    </location>
</feature>
<proteinExistence type="predicted"/>
<dbReference type="OrthoDB" id="5867769at2759"/>
<dbReference type="EMBL" id="UYRW01002799">
    <property type="protein sequence ID" value="VDK86767.1"/>
    <property type="molecule type" value="Genomic_DNA"/>
</dbReference>
<evidence type="ECO:0000313" key="4">
    <source>
        <dbReference type="WBParaSite" id="nOo.2.0.1.t07622-RA"/>
    </source>
</evidence>
<protein>
    <submittedName>
        <fullName evidence="2 4">Uncharacterized protein</fullName>
    </submittedName>
</protein>
<organism evidence="4">
    <name type="scientific">Onchocerca ochengi</name>
    <name type="common">Filarial nematode worm</name>
    <dbReference type="NCBI Taxonomy" id="42157"/>
    <lineage>
        <taxon>Eukaryota</taxon>
        <taxon>Metazoa</taxon>
        <taxon>Ecdysozoa</taxon>
        <taxon>Nematoda</taxon>
        <taxon>Chromadorea</taxon>
        <taxon>Rhabditida</taxon>
        <taxon>Spirurina</taxon>
        <taxon>Spiruromorpha</taxon>
        <taxon>Filarioidea</taxon>
        <taxon>Onchocercidae</taxon>
        <taxon>Onchocerca</taxon>
    </lineage>
</organism>
<feature type="compositionally biased region" description="Low complexity" evidence="1">
    <location>
        <begin position="13"/>
        <end position="24"/>
    </location>
</feature>
<name>A0A182EHP6_ONCOC</name>
<gene>
    <name evidence="2" type="ORF">NOO_LOCUS7622</name>
</gene>
<keyword evidence="3" id="KW-1185">Reference proteome</keyword>
<sequence length="187" mass="20646">MKRSHTVGPGVNSKQSGRSSSSRASRMQRWSLALCRHWFSSTSEKCQKSTDCDFKIINPVEIIFAQNTPEKTIFGYSPNDSSSASCSTDRPLVEPSYPANVTSSAQSIVKRKSLRRFFSNGQQQQGSSSSSHSRPQSVSLAVRKGNDQQQIRHSATDPIHSGFSSLVDQQQQDGLLSRVCLVNLYVC</sequence>
<accession>A0A182EHP6</accession>
<evidence type="ECO:0000313" key="3">
    <source>
        <dbReference type="Proteomes" id="UP000271087"/>
    </source>
</evidence>
<evidence type="ECO:0000313" key="2">
    <source>
        <dbReference type="EMBL" id="VDK86767.1"/>
    </source>
</evidence>
<dbReference type="AlphaFoldDB" id="A0A182EHP6"/>
<evidence type="ECO:0000256" key="1">
    <source>
        <dbReference type="SAM" id="MobiDB-lite"/>
    </source>
</evidence>
<feature type="region of interest" description="Disordered" evidence="1">
    <location>
        <begin position="119"/>
        <end position="152"/>
    </location>
</feature>
<reference evidence="2 3" key="2">
    <citation type="submission" date="2018-08" db="EMBL/GenBank/DDBJ databases">
        <authorList>
            <person name="Laetsch R D."/>
            <person name="Stevens L."/>
            <person name="Kumar S."/>
            <person name="Blaxter L. M."/>
        </authorList>
    </citation>
    <scope>NUCLEOTIDE SEQUENCE [LARGE SCALE GENOMIC DNA]</scope>
</reference>
<dbReference type="STRING" id="42157.A0A182EHP6"/>
<feature type="compositionally biased region" description="Low complexity" evidence="1">
    <location>
        <begin position="119"/>
        <end position="139"/>
    </location>
</feature>